<evidence type="ECO:0000313" key="1">
    <source>
        <dbReference type="EMBL" id="AXH66647.1"/>
    </source>
</evidence>
<protein>
    <submittedName>
        <fullName evidence="1">Uncharacterized protein</fullName>
    </submittedName>
</protein>
<gene>
    <name evidence="1" type="primary">167</name>
    <name evidence="1" type="ORF">SEA_STARBOW_167</name>
</gene>
<evidence type="ECO:0000313" key="2">
    <source>
        <dbReference type="Proteomes" id="UP000259040"/>
    </source>
</evidence>
<reference evidence="1 2" key="1">
    <citation type="submission" date="2018-07" db="EMBL/GenBank/DDBJ databases">
        <authorList>
            <person name="Boyd E.M."/>
            <person name="Barkley D.B."/>
            <person name="Naeem H."/>
            <person name="Vanhorne R."/>
            <person name="Nayek S."/>
            <person name="Layton S.R."/>
            <person name="Hughes L.E."/>
            <person name="Garlena R.A."/>
            <person name="Russell D.A."/>
            <person name="Pope W.H."/>
            <person name="Jacobs-Sera D."/>
            <person name="Hatfull G.F."/>
        </authorList>
    </citation>
    <scope>NUCLEOTIDE SEQUENCE [LARGE SCALE GENOMIC DNA]</scope>
</reference>
<organism evidence="1 2">
    <name type="scientific">Streptomyces phage Starbow</name>
    <dbReference type="NCBI Taxonomy" id="2283266"/>
    <lineage>
        <taxon>Viruses</taxon>
        <taxon>Duplodnaviria</taxon>
        <taxon>Heunggongvirae</taxon>
        <taxon>Uroviricota</taxon>
        <taxon>Caudoviricetes</taxon>
        <taxon>Stanwilliamsviridae</taxon>
        <taxon>Boydwoodruffvirinae</taxon>
        <taxon>Karimacvirus</taxon>
        <taxon>Karimacvirus karimac</taxon>
        <taxon>Streptomyces virus Karimac</taxon>
    </lineage>
</organism>
<dbReference type="EMBL" id="MH576964">
    <property type="protein sequence ID" value="AXH66647.1"/>
    <property type="molecule type" value="Genomic_DNA"/>
</dbReference>
<dbReference type="Proteomes" id="UP000259040">
    <property type="component" value="Segment"/>
</dbReference>
<proteinExistence type="predicted"/>
<sequence>MRPPANINSILWGVMANNKVWKVGDKVKSNDNKYSGKVVEIVNDTHVNVDVDGYGKMQFRNRELKRQYGG</sequence>
<accession>A0A345M826</accession>
<name>A0A345M826_9CAUD</name>